<reference evidence="1 2" key="1">
    <citation type="submission" date="2019-09" db="EMBL/GenBank/DDBJ databases">
        <authorList>
            <person name="Dittami M. S."/>
        </authorList>
    </citation>
    <scope>NUCLEOTIDE SEQUENCE [LARGE SCALE GENOMIC DNA]</scope>
    <source>
        <strain evidence="1">SPHINGO391</strain>
    </source>
</reference>
<accession>A0A5E7ZGR9</accession>
<evidence type="ECO:0000313" key="1">
    <source>
        <dbReference type="EMBL" id="VVT18362.1"/>
    </source>
</evidence>
<organism evidence="1 2">
    <name type="scientific">Sphingomonas aurantiaca</name>
    <dbReference type="NCBI Taxonomy" id="185949"/>
    <lineage>
        <taxon>Bacteria</taxon>
        <taxon>Pseudomonadati</taxon>
        <taxon>Pseudomonadota</taxon>
        <taxon>Alphaproteobacteria</taxon>
        <taxon>Sphingomonadales</taxon>
        <taxon>Sphingomonadaceae</taxon>
        <taxon>Sphingomonas</taxon>
    </lineage>
</organism>
<gene>
    <name evidence="1" type="ORF">SPHINGO391_450222</name>
</gene>
<protein>
    <submittedName>
        <fullName evidence="1">Uncharacterized protein</fullName>
    </submittedName>
</protein>
<name>A0A5E7ZGR9_9SPHN</name>
<dbReference type="AlphaFoldDB" id="A0A5E7ZGR9"/>
<evidence type="ECO:0000313" key="2">
    <source>
        <dbReference type="Proteomes" id="UP000326857"/>
    </source>
</evidence>
<dbReference type="EMBL" id="CABVLI010000040">
    <property type="protein sequence ID" value="VVT18362.1"/>
    <property type="molecule type" value="Genomic_DNA"/>
</dbReference>
<dbReference type="Proteomes" id="UP000326857">
    <property type="component" value="Unassembled WGS sequence"/>
</dbReference>
<proteinExistence type="predicted"/>
<sequence>MVGAVFSADVVVAVCAIAGAIDRSIIADAASNSNFAMAVLSPIVPVFADSRFSFSGMAK</sequence>